<organism evidence="1 2">
    <name type="scientific">Sulfitobacter undariae</name>
    <dbReference type="NCBI Taxonomy" id="1563671"/>
    <lineage>
        <taxon>Bacteria</taxon>
        <taxon>Pseudomonadati</taxon>
        <taxon>Pseudomonadota</taxon>
        <taxon>Alphaproteobacteria</taxon>
        <taxon>Rhodobacterales</taxon>
        <taxon>Roseobacteraceae</taxon>
        <taxon>Sulfitobacter</taxon>
    </lineage>
</organism>
<proteinExistence type="predicted"/>
<evidence type="ECO:0000313" key="1">
    <source>
        <dbReference type="EMBL" id="MBB3993990.1"/>
    </source>
</evidence>
<dbReference type="AlphaFoldDB" id="A0A7W6E8I8"/>
<dbReference type="EMBL" id="JACIEI010000003">
    <property type="protein sequence ID" value="MBB3993990.1"/>
    <property type="molecule type" value="Genomic_DNA"/>
</dbReference>
<sequence>MIQITLGKTGEYSLRNEESLFNAHSCTPCRGDLARLFWVDNVGYDPAVDA</sequence>
<reference evidence="1 2" key="1">
    <citation type="submission" date="2020-08" db="EMBL/GenBank/DDBJ databases">
        <title>Genomic Encyclopedia of Type Strains, Phase IV (KMG-IV): sequencing the most valuable type-strain genomes for metagenomic binning, comparative biology and taxonomic classification.</title>
        <authorList>
            <person name="Goeker M."/>
        </authorList>
    </citation>
    <scope>NUCLEOTIDE SEQUENCE [LARGE SCALE GENOMIC DNA]</scope>
    <source>
        <strain evidence="1 2">DSM 102234</strain>
    </source>
</reference>
<gene>
    <name evidence="1" type="ORF">GGR95_001621</name>
</gene>
<dbReference type="Proteomes" id="UP000530268">
    <property type="component" value="Unassembled WGS sequence"/>
</dbReference>
<evidence type="ECO:0000313" key="2">
    <source>
        <dbReference type="Proteomes" id="UP000530268"/>
    </source>
</evidence>
<comment type="caution">
    <text evidence="1">The sequence shown here is derived from an EMBL/GenBank/DDBJ whole genome shotgun (WGS) entry which is preliminary data.</text>
</comment>
<accession>A0A7W6E8I8</accession>
<keyword evidence="2" id="KW-1185">Reference proteome</keyword>
<protein>
    <submittedName>
        <fullName evidence="1">Uncharacterized protein</fullName>
    </submittedName>
</protein>
<name>A0A7W6E8I8_9RHOB</name>